<dbReference type="InterPro" id="IPR024629">
    <property type="entry name" value="Ribosomal_mL67"/>
</dbReference>
<sequence length="160" mass="18558">MSRAIYLFRNIRTKQVLASMDKTLLSHERLIAGQVPQQPLRPQKIRPDHWTPLAVLSGFQTDSALNTAFSLASMPGFPLRPPTAQEQHEYRLLKNKHKRLRDLDTTERQVAQLARSLIYMDHTSSHVVPKEGKLKLFWQDRQWIGKVEDAWAQVPRVDRA</sequence>
<protein>
    <submittedName>
        <fullName evidence="1">Uncharacterized protein</fullName>
    </submittedName>
</protein>
<proteinExistence type="predicted"/>
<organism evidence="1 2">
    <name type="scientific">Linderina pennispora</name>
    <dbReference type="NCBI Taxonomy" id="61395"/>
    <lineage>
        <taxon>Eukaryota</taxon>
        <taxon>Fungi</taxon>
        <taxon>Fungi incertae sedis</taxon>
        <taxon>Zoopagomycota</taxon>
        <taxon>Kickxellomycotina</taxon>
        <taxon>Kickxellomycetes</taxon>
        <taxon>Kickxellales</taxon>
        <taxon>Kickxellaceae</taxon>
        <taxon>Linderina</taxon>
    </lineage>
</organism>
<name>A0A1Y1WDC6_9FUNG</name>
<dbReference type="Proteomes" id="UP000193922">
    <property type="component" value="Unassembled WGS sequence"/>
</dbReference>
<keyword evidence="2" id="KW-1185">Reference proteome</keyword>
<dbReference type="RefSeq" id="XP_040744853.1">
    <property type="nucleotide sequence ID" value="XM_040883240.1"/>
</dbReference>
<dbReference type="GeneID" id="63799888"/>
<reference evidence="1 2" key="1">
    <citation type="submission" date="2016-07" db="EMBL/GenBank/DDBJ databases">
        <title>Pervasive Adenine N6-methylation of Active Genes in Fungi.</title>
        <authorList>
            <consortium name="DOE Joint Genome Institute"/>
            <person name="Mondo S.J."/>
            <person name="Dannebaum R.O."/>
            <person name="Kuo R.C."/>
            <person name="Labutti K."/>
            <person name="Haridas S."/>
            <person name="Kuo A."/>
            <person name="Salamov A."/>
            <person name="Ahrendt S.R."/>
            <person name="Lipzen A."/>
            <person name="Sullivan W."/>
            <person name="Andreopoulos W.B."/>
            <person name="Clum A."/>
            <person name="Lindquist E."/>
            <person name="Daum C."/>
            <person name="Ramamoorthy G.K."/>
            <person name="Gryganskyi A."/>
            <person name="Culley D."/>
            <person name="Magnuson J.K."/>
            <person name="James T.Y."/>
            <person name="O'Malley M.A."/>
            <person name="Stajich J.E."/>
            <person name="Spatafora J.W."/>
            <person name="Visel A."/>
            <person name="Grigoriev I.V."/>
        </authorList>
    </citation>
    <scope>NUCLEOTIDE SEQUENCE [LARGE SCALE GENOMIC DNA]</scope>
    <source>
        <strain evidence="1 2">ATCC 12442</strain>
    </source>
</reference>
<comment type="caution">
    <text evidence="1">The sequence shown here is derived from an EMBL/GenBank/DDBJ whole genome shotgun (WGS) entry which is preliminary data.</text>
</comment>
<dbReference type="GO" id="GO:0000150">
    <property type="term" value="F:DNA strand exchange activity"/>
    <property type="evidence" value="ECO:0007669"/>
    <property type="project" value="InterPro"/>
</dbReference>
<evidence type="ECO:0000313" key="1">
    <source>
        <dbReference type="EMBL" id="ORX71338.1"/>
    </source>
</evidence>
<dbReference type="AlphaFoldDB" id="A0A1Y1WDC6"/>
<dbReference type="Pfam" id="PF12829">
    <property type="entry name" value="Mhr1"/>
    <property type="match status" value="1"/>
</dbReference>
<gene>
    <name evidence="1" type="ORF">DL89DRAFT_123564</name>
</gene>
<evidence type="ECO:0000313" key="2">
    <source>
        <dbReference type="Proteomes" id="UP000193922"/>
    </source>
</evidence>
<dbReference type="EMBL" id="MCFD01000004">
    <property type="protein sequence ID" value="ORX71338.1"/>
    <property type="molecule type" value="Genomic_DNA"/>
</dbReference>
<dbReference type="GO" id="GO:0003697">
    <property type="term" value="F:single-stranded DNA binding"/>
    <property type="evidence" value="ECO:0007669"/>
    <property type="project" value="InterPro"/>
</dbReference>
<dbReference type="OrthoDB" id="434092at2759"/>
<accession>A0A1Y1WDC6</accession>